<dbReference type="EMBL" id="KZ309141">
    <property type="protein sequence ID" value="KAG8237245.1"/>
    <property type="molecule type" value="Genomic_DNA"/>
</dbReference>
<comment type="caution">
    <text evidence="2">The sequence shown here is derived from an EMBL/GenBank/DDBJ whole genome shotgun (WGS) entry which is preliminary data.</text>
</comment>
<sequence>MEAVKRGRFIQATDNRATDKRATDNRTKDNRATDNRVTDNRTKDNRVTDNRTIIIELRAGSEVHTMSNRKGINVDQ</sequence>
<reference evidence="2" key="2">
    <citation type="submission" date="2017-10" db="EMBL/GenBank/DDBJ databases">
        <title>Ladona fulva Genome sequencing and assembly.</title>
        <authorList>
            <person name="Murali S."/>
            <person name="Richards S."/>
            <person name="Bandaranaike D."/>
            <person name="Bellair M."/>
            <person name="Blankenburg K."/>
            <person name="Chao H."/>
            <person name="Dinh H."/>
            <person name="Doddapaneni H."/>
            <person name="Dugan-Rocha S."/>
            <person name="Elkadiri S."/>
            <person name="Gnanaolivu R."/>
            <person name="Hernandez B."/>
            <person name="Skinner E."/>
            <person name="Javaid M."/>
            <person name="Lee S."/>
            <person name="Li M."/>
            <person name="Ming W."/>
            <person name="Munidasa M."/>
            <person name="Muniz J."/>
            <person name="Nguyen L."/>
            <person name="Hughes D."/>
            <person name="Osuji N."/>
            <person name="Pu L.-L."/>
            <person name="Puazo M."/>
            <person name="Qu C."/>
            <person name="Quiroz J."/>
            <person name="Raj R."/>
            <person name="Weissenberger G."/>
            <person name="Xin Y."/>
            <person name="Zou X."/>
            <person name="Han Y."/>
            <person name="Worley K."/>
            <person name="Muzny D."/>
            <person name="Gibbs R."/>
        </authorList>
    </citation>
    <scope>NUCLEOTIDE SEQUENCE</scope>
    <source>
        <strain evidence="2">Sampled in the wild</strain>
    </source>
</reference>
<dbReference type="Proteomes" id="UP000792457">
    <property type="component" value="Unassembled WGS sequence"/>
</dbReference>
<feature type="region of interest" description="Disordered" evidence="1">
    <location>
        <begin position="1"/>
        <end position="45"/>
    </location>
</feature>
<keyword evidence="3" id="KW-1185">Reference proteome</keyword>
<dbReference type="AlphaFoldDB" id="A0A8K0P607"/>
<reference evidence="2" key="1">
    <citation type="submission" date="2013-04" db="EMBL/GenBank/DDBJ databases">
        <authorList>
            <person name="Qu J."/>
            <person name="Murali S.C."/>
            <person name="Bandaranaike D."/>
            <person name="Bellair M."/>
            <person name="Blankenburg K."/>
            <person name="Chao H."/>
            <person name="Dinh H."/>
            <person name="Doddapaneni H."/>
            <person name="Downs B."/>
            <person name="Dugan-Rocha S."/>
            <person name="Elkadiri S."/>
            <person name="Gnanaolivu R.D."/>
            <person name="Hernandez B."/>
            <person name="Javaid M."/>
            <person name="Jayaseelan J.C."/>
            <person name="Lee S."/>
            <person name="Li M."/>
            <person name="Ming W."/>
            <person name="Munidasa M."/>
            <person name="Muniz J."/>
            <person name="Nguyen L."/>
            <person name="Ongeri F."/>
            <person name="Osuji N."/>
            <person name="Pu L.-L."/>
            <person name="Puazo M."/>
            <person name="Qu C."/>
            <person name="Quiroz J."/>
            <person name="Raj R."/>
            <person name="Weissenberger G."/>
            <person name="Xin Y."/>
            <person name="Zou X."/>
            <person name="Han Y."/>
            <person name="Richards S."/>
            <person name="Worley K."/>
            <person name="Muzny D."/>
            <person name="Gibbs R."/>
        </authorList>
    </citation>
    <scope>NUCLEOTIDE SEQUENCE</scope>
    <source>
        <strain evidence="2">Sampled in the wild</strain>
    </source>
</reference>
<proteinExistence type="predicted"/>
<feature type="compositionally biased region" description="Basic and acidic residues" evidence="1">
    <location>
        <begin position="16"/>
        <end position="45"/>
    </location>
</feature>
<evidence type="ECO:0000313" key="3">
    <source>
        <dbReference type="Proteomes" id="UP000792457"/>
    </source>
</evidence>
<protein>
    <submittedName>
        <fullName evidence="2">Uncharacterized protein</fullName>
    </submittedName>
</protein>
<evidence type="ECO:0000256" key="1">
    <source>
        <dbReference type="SAM" id="MobiDB-lite"/>
    </source>
</evidence>
<evidence type="ECO:0000313" key="2">
    <source>
        <dbReference type="EMBL" id="KAG8237245.1"/>
    </source>
</evidence>
<accession>A0A8K0P607</accession>
<name>A0A8K0P607_LADFU</name>
<organism evidence="2 3">
    <name type="scientific">Ladona fulva</name>
    <name type="common">Scarce chaser dragonfly</name>
    <name type="synonym">Libellula fulva</name>
    <dbReference type="NCBI Taxonomy" id="123851"/>
    <lineage>
        <taxon>Eukaryota</taxon>
        <taxon>Metazoa</taxon>
        <taxon>Ecdysozoa</taxon>
        <taxon>Arthropoda</taxon>
        <taxon>Hexapoda</taxon>
        <taxon>Insecta</taxon>
        <taxon>Pterygota</taxon>
        <taxon>Palaeoptera</taxon>
        <taxon>Odonata</taxon>
        <taxon>Epiprocta</taxon>
        <taxon>Anisoptera</taxon>
        <taxon>Libelluloidea</taxon>
        <taxon>Libellulidae</taxon>
        <taxon>Ladona</taxon>
    </lineage>
</organism>
<gene>
    <name evidence="2" type="ORF">J437_LFUL011273</name>
</gene>